<dbReference type="GO" id="GO:0004519">
    <property type="term" value="F:endonuclease activity"/>
    <property type="evidence" value="ECO:0007669"/>
    <property type="project" value="UniProtKB-KW"/>
</dbReference>
<accession>A0A2T0RJF8</accession>
<comment type="caution">
    <text evidence="2">The sequence shown here is derived from an EMBL/GenBank/DDBJ whole genome shotgun (WGS) entry which is preliminary data.</text>
</comment>
<reference evidence="2 3" key="1">
    <citation type="submission" date="2018-03" db="EMBL/GenBank/DDBJ databases">
        <title>Genomic Encyclopedia of Archaeal and Bacterial Type Strains, Phase II (KMG-II): from individual species to whole genera.</title>
        <authorList>
            <person name="Goeker M."/>
        </authorList>
    </citation>
    <scope>NUCLEOTIDE SEQUENCE [LARGE SCALE GENOMIC DNA]</scope>
    <source>
        <strain evidence="2 3">DSM 28354</strain>
    </source>
</reference>
<evidence type="ECO:0000313" key="2">
    <source>
        <dbReference type="EMBL" id="PRY21288.1"/>
    </source>
</evidence>
<dbReference type="InterPro" id="IPR011335">
    <property type="entry name" value="Restrct_endonuc-II-like"/>
</dbReference>
<dbReference type="InterPro" id="IPR008538">
    <property type="entry name" value="Uma2"/>
</dbReference>
<dbReference type="PANTHER" id="PTHR34107">
    <property type="entry name" value="SLL0198 PROTEIN-RELATED"/>
    <property type="match status" value="1"/>
</dbReference>
<feature type="domain" description="Putative restriction endonuclease" evidence="1">
    <location>
        <begin position="22"/>
        <end position="183"/>
    </location>
</feature>
<dbReference type="PANTHER" id="PTHR34107:SF4">
    <property type="entry name" value="SLL1222 PROTEIN"/>
    <property type="match status" value="1"/>
</dbReference>
<protein>
    <submittedName>
        <fullName evidence="2">Uma2 family endonuclease</fullName>
    </submittedName>
</protein>
<organism evidence="2 3">
    <name type="scientific">Spirosoma oryzae</name>
    <dbReference type="NCBI Taxonomy" id="1469603"/>
    <lineage>
        <taxon>Bacteria</taxon>
        <taxon>Pseudomonadati</taxon>
        <taxon>Bacteroidota</taxon>
        <taxon>Cytophagia</taxon>
        <taxon>Cytophagales</taxon>
        <taxon>Cytophagaceae</taxon>
        <taxon>Spirosoma</taxon>
    </lineage>
</organism>
<keyword evidence="3" id="KW-1185">Reference proteome</keyword>
<dbReference type="Pfam" id="PF05685">
    <property type="entry name" value="Uma2"/>
    <property type="match status" value="1"/>
</dbReference>
<dbReference type="EMBL" id="PVTE01000052">
    <property type="protein sequence ID" value="PRY21288.1"/>
    <property type="molecule type" value="Genomic_DNA"/>
</dbReference>
<dbReference type="InterPro" id="IPR012296">
    <property type="entry name" value="Nuclease_put_TT1808"/>
</dbReference>
<keyword evidence="2" id="KW-0255">Endonuclease</keyword>
<dbReference type="AlphaFoldDB" id="A0A2T0RJF8"/>
<dbReference type="Gene3D" id="3.90.1570.10">
    <property type="entry name" value="tt1808, chain A"/>
    <property type="match status" value="1"/>
</dbReference>
<proteinExistence type="predicted"/>
<keyword evidence="2" id="KW-0540">Nuclease</keyword>
<gene>
    <name evidence="2" type="ORF">CLV58_1527</name>
</gene>
<dbReference type="Proteomes" id="UP000238375">
    <property type="component" value="Unassembled WGS sequence"/>
</dbReference>
<evidence type="ECO:0000259" key="1">
    <source>
        <dbReference type="Pfam" id="PF05685"/>
    </source>
</evidence>
<dbReference type="SUPFAM" id="SSF52980">
    <property type="entry name" value="Restriction endonuclease-like"/>
    <property type="match status" value="1"/>
</dbReference>
<keyword evidence="2" id="KW-0378">Hydrolase</keyword>
<sequence length="191" mass="21903">MFVRNNNAMIQTTPSAVPQSLAELLDWEPTDGYKYEWYNGELVRFSGMKKKQYFIYSILSKLFYEKGYHNGGTFIAEPDVMLTAVQMRRPDIAYFSNEQVEAGRHDEDVIPAFVIEVISESDLAYRIEEKIAEYFKAGIQVVWSILPEHEVVYVYTSRKQVTICLDDDLCTATPVLPDFTISVNTLFAPSV</sequence>
<evidence type="ECO:0000313" key="3">
    <source>
        <dbReference type="Proteomes" id="UP000238375"/>
    </source>
</evidence>
<name>A0A2T0RJF8_9BACT</name>
<dbReference type="CDD" id="cd06260">
    <property type="entry name" value="DUF820-like"/>
    <property type="match status" value="1"/>
</dbReference>